<evidence type="ECO:0000313" key="7">
    <source>
        <dbReference type="EMBL" id="KAK8787735.1"/>
    </source>
</evidence>
<keyword evidence="4" id="KW-0106">Calcium</keyword>
<keyword evidence="8" id="KW-1185">Reference proteome</keyword>
<keyword evidence="5" id="KW-0325">Glycoprotein</keyword>
<feature type="non-terminal residue" evidence="7">
    <location>
        <position position="352"/>
    </location>
</feature>
<proteinExistence type="inferred from homology"/>
<dbReference type="EMBL" id="JARKHS020001505">
    <property type="protein sequence ID" value="KAK8787735.1"/>
    <property type="molecule type" value="Genomic_DNA"/>
</dbReference>
<evidence type="ECO:0000256" key="2">
    <source>
        <dbReference type="ARBA" id="ARBA00008779"/>
    </source>
</evidence>
<dbReference type="InterPro" id="IPR000917">
    <property type="entry name" value="Sulfatase_N"/>
</dbReference>
<organism evidence="7 8">
    <name type="scientific">Amblyomma americanum</name>
    <name type="common">Lone star tick</name>
    <dbReference type="NCBI Taxonomy" id="6943"/>
    <lineage>
        <taxon>Eukaryota</taxon>
        <taxon>Metazoa</taxon>
        <taxon>Ecdysozoa</taxon>
        <taxon>Arthropoda</taxon>
        <taxon>Chelicerata</taxon>
        <taxon>Arachnida</taxon>
        <taxon>Acari</taxon>
        <taxon>Parasitiformes</taxon>
        <taxon>Ixodida</taxon>
        <taxon>Ixodoidea</taxon>
        <taxon>Ixodidae</taxon>
        <taxon>Amblyomminae</taxon>
        <taxon>Amblyomma</taxon>
    </lineage>
</organism>
<dbReference type="InterPro" id="IPR047115">
    <property type="entry name" value="ARSB"/>
</dbReference>
<keyword evidence="3" id="KW-0479">Metal-binding</keyword>
<comment type="similarity">
    <text evidence="2">Belongs to the sulfatase family.</text>
</comment>
<dbReference type="Gene3D" id="3.40.720.10">
    <property type="entry name" value="Alkaline Phosphatase, subunit A"/>
    <property type="match status" value="1"/>
</dbReference>
<protein>
    <recommendedName>
        <fullName evidence="6">Sulfatase N-terminal domain-containing protein</fullName>
    </recommendedName>
</protein>
<name>A0AAQ4FLX4_AMBAM</name>
<accession>A0AAQ4FLX4</accession>
<dbReference type="Proteomes" id="UP001321473">
    <property type="component" value="Unassembled WGS sequence"/>
</dbReference>
<dbReference type="GO" id="GO:0008484">
    <property type="term" value="F:sulfuric ester hydrolase activity"/>
    <property type="evidence" value="ECO:0007669"/>
    <property type="project" value="InterPro"/>
</dbReference>
<comment type="cofactor">
    <cofactor evidence="1">
        <name>Ca(2+)</name>
        <dbReference type="ChEBI" id="CHEBI:29108"/>
    </cofactor>
</comment>
<gene>
    <name evidence="7" type="ORF">V5799_022487</name>
</gene>
<evidence type="ECO:0000256" key="3">
    <source>
        <dbReference type="ARBA" id="ARBA00022723"/>
    </source>
</evidence>
<dbReference type="SUPFAM" id="SSF53649">
    <property type="entry name" value="Alkaline phosphatase-like"/>
    <property type="match status" value="1"/>
</dbReference>
<dbReference type="GO" id="GO:0046872">
    <property type="term" value="F:metal ion binding"/>
    <property type="evidence" value="ECO:0007669"/>
    <property type="project" value="UniProtKB-KW"/>
</dbReference>
<reference evidence="7 8" key="1">
    <citation type="journal article" date="2023" name="Arcadia Sci">
        <title>De novo assembly of a long-read Amblyomma americanum tick genome.</title>
        <authorList>
            <person name="Chou S."/>
            <person name="Poskanzer K.E."/>
            <person name="Rollins M."/>
            <person name="Thuy-Boun P.S."/>
        </authorList>
    </citation>
    <scope>NUCLEOTIDE SEQUENCE [LARGE SCALE GENOMIC DNA]</scope>
    <source>
        <strain evidence="7">F_SG_1</strain>
        <tissue evidence="7">Salivary glands</tissue>
    </source>
</reference>
<evidence type="ECO:0000313" key="8">
    <source>
        <dbReference type="Proteomes" id="UP001321473"/>
    </source>
</evidence>
<comment type="caution">
    <text evidence="7">The sequence shown here is derived from an EMBL/GenBank/DDBJ whole genome shotgun (WGS) entry which is preliminary data.</text>
</comment>
<evidence type="ECO:0000256" key="1">
    <source>
        <dbReference type="ARBA" id="ARBA00001913"/>
    </source>
</evidence>
<feature type="domain" description="Sulfatase N-terminal" evidence="6">
    <location>
        <begin position="2"/>
        <end position="207"/>
    </location>
</feature>
<dbReference type="Pfam" id="PF00884">
    <property type="entry name" value="Sulfatase"/>
    <property type="match status" value="1"/>
</dbReference>
<dbReference type="PANTHER" id="PTHR10342:SF273">
    <property type="entry name" value="RE14504P"/>
    <property type="match status" value="1"/>
</dbReference>
<dbReference type="InterPro" id="IPR017850">
    <property type="entry name" value="Alkaline_phosphatase_core_sf"/>
</dbReference>
<evidence type="ECO:0000256" key="5">
    <source>
        <dbReference type="ARBA" id="ARBA00023180"/>
    </source>
</evidence>
<evidence type="ECO:0000256" key="4">
    <source>
        <dbReference type="ARBA" id="ARBA00022837"/>
    </source>
</evidence>
<evidence type="ECO:0000259" key="6">
    <source>
        <dbReference type="Pfam" id="PF00884"/>
    </source>
</evidence>
<dbReference type="AlphaFoldDB" id="A0AAQ4FLX4"/>
<sequence length="352" mass="40120">MRGFDSFYGFYSGEEDYYSHTVTYENHTGLDFWLNTEPLWSASGKYSTTLYTERAKYLIANRNKSKPLFLMLSHQAVHGAQAYQPFQAPQENIDKFPYIGEENRTIFAGMLDSLDKSVGEVFQTLSDAGMLDNVVVVFGSDNGGAPFGAHASRSFNWPLRGAKGALWEGGTKSAAFIWSPLLKRRRTVSKQLMHITDWLPTFYSLGGGDVANLGEIDGMDMWRPLSLGLRSPRVEMLYNYDAWILNATAVRRYQYKLILDGTGLFNQRYPVRGGRRPYNDLDQLAAQSQVANALRRFYKTKRLYFPKDWRKKATLTCGKKKTENFSGKDSVYLFDVEKDPCELNNLASSHRE</sequence>
<dbReference type="PANTHER" id="PTHR10342">
    <property type="entry name" value="ARYLSULFATASE"/>
    <property type="match status" value="1"/>
</dbReference>